<comment type="caution">
    <text evidence="2">The sequence shown here is derived from an EMBL/GenBank/DDBJ whole genome shotgun (WGS) entry which is preliminary data.</text>
</comment>
<reference evidence="2 3" key="1">
    <citation type="journal article" date="2018" name="Evol. Lett.">
        <title>Horizontal gene cluster transfer increased hallucinogenic mushroom diversity.</title>
        <authorList>
            <person name="Reynolds H.T."/>
            <person name="Vijayakumar V."/>
            <person name="Gluck-Thaler E."/>
            <person name="Korotkin H.B."/>
            <person name="Matheny P.B."/>
            <person name="Slot J.C."/>
        </authorList>
    </citation>
    <scope>NUCLEOTIDE SEQUENCE [LARGE SCALE GENOMIC DNA]</scope>
    <source>
        <strain evidence="2 3">2629</strain>
    </source>
</reference>
<gene>
    <name evidence="2" type="ORF">CVT24_006102</name>
</gene>
<dbReference type="Pfam" id="PF20263">
    <property type="entry name" value="LYRM2-like"/>
    <property type="match status" value="1"/>
</dbReference>
<feature type="domain" description="LYR motif-containing protein Cup1-like N-terminal" evidence="1">
    <location>
        <begin position="6"/>
        <end position="73"/>
    </location>
</feature>
<accession>A0A409V8S8</accession>
<protein>
    <recommendedName>
        <fullName evidence="1">LYR motif-containing protein Cup1-like N-terminal domain-containing protein</fullName>
    </recommendedName>
</protein>
<proteinExistence type="predicted"/>
<evidence type="ECO:0000313" key="2">
    <source>
        <dbReference type="EMBL" id="PPQ62996.1"/>
    </source>
</evidence>
<dbReference type="AlphaFoldDB" id="A0A409V8S8"/>
<dbReference type="EMBL" id="NHTK01006134">
    <property type="protein sequence ID" value="PPQ62996.1"/>
    <property type="molecule type" value="Genomic_DNA"/>
</dbReference>
<name>A0A409V8S8_9AGAR</name>
<dbReference type="OrthoDB" id="198652at2759"/>
<keyword evidence="3" id="KW-1185">Reference proteome</keyword>
<organism evidence="2 3">
    <name type="scientific">Panaeolus cyanescens</name>
    <dbReference type="NCBI Taxonomy" id="181874"/>
    <lineage>
        <taxon>Eukaryota</taxon>
        <taxon>Fungi</taxon>
        <taxon>Dikarya</taxon>
        <taxon>Basidiomycota</taxon>
        <taxon>Agaricomycotina</taxon>
        <taxon>Agaricomycetes</taxon>
        <taxon>Agaricomycetidae</taxon>
        <taxon>Agaricales</taxon>
        <taxon>Agaricineae</taxon>
        <taxon>Galeropsidaceae</taxon>
        <taxon>Panaeolus</taxon>
    </lineage>
</organism>
<evidence type="ECO:0000313" key="3">
    <source>
        <dbReference type="Proteomes" id="UP000284842"/>
    </source>
</evidence>
<dbReference type="Proteomes" id="UP000284842">
    <property type="component" value="Unassembled WGS sequence"/>
</dbReference>
<dbReference type="InParanoid" id="A0A409V8S8"/>
<dbReference type="InterPro" id="IPR046896">
    <property type="entry name" value="Cup1-like_N"/>
</dbReference>
<sequence length="309" mass="35305">MDLYLHHFYTLKARDDIRAILRAKVASVRDNRLQRLTQDVHRMTHANQGNHKAFQRVLDVAYGRKGKLRRELLEECNAQPFLATSSTEKPPKMITFLERSRPPVYPPALRALLTNEVSRKTKPLKHSYMDKPPTLPPKADPKSLEALTFGRLSRRREVNIRWRYFTSEISKIYPPIEVEDKSLRDESTRPLLEVVAGGMQGSGVMDDIRTTIGLLHTAPPLTRRERKSNSALASTTVAHDSRHPSRWVRRRYRYLLGKLPIMVLQPGARADLPSAYNVGLSPLAFPAFQRSIFHIPEADDVTSAWNKTG</sequence>
<evidence type="ECO:0000259" key="1">
    <source>
        <dbReference type="Pfam" id="PF20263"/>
    </source>
</evidence>